<feature type="region of interest" description="Disordered" evidence="9">
    <location>
        <begin position="45"/>
        <end position="68"/>
    </location>
</feature>
<evidence type="ECO:0000256" key="8">
    <source>
        <dbReference type="ARBA" id="ARBA00023242"/>
    </source>
</evidence>
<dbReference type="GO" id="GO:0018025">
    <property type="term" value="F:calmodulin-lysine N-methyltransferase activity"/>
    <property type="evidence" value="ECO:0007669"/>
    <property type="project" value="UniProtKB-EC"/>
</dbReference>
<dbReference type="GO" id="GO:0005634">
    <property type="term" value="C:nucleus"/>
    <property type="evidence" value="ECO:0007669"/>
    <property type="project" value="UniProtKB-SubCell"/>
</dbReference>
<accession>A0A176WU23</accession>
<evidence type="ECO:0000256" key="3">
    <source>
        <dbReference type="ARBA" id="ARBA00011914"/>
    </source>
</evidence>
<dbReference type="InterPro" id="IPR019410">
    <property type="entry name" value="Methyltransf_16"/>
</dbReference>
<dbReference type="GO" id="GO:0005737">
    <property type="term" value="C:cytoplasm"/>
    <property type="evidence" value="ECO:0007669"/>
    <property type="project" value="UniProtKB-SubCell"/>
</dbReference>
<dbReference type="EMBL" id="LVLJ01000006">
    <property type="protein sequence ID" value="OAE36015.1"/>
    <property type="molecule type" value="Genomic_DNA"/>
</dbReference>
<dbReference type="AlphaFoldDB" id="A0A176WU23"/>
<keyword evidence="8" id="KW-0539">Nucleus</keyword>
<keyword evidence="7" id="KW-0808">Transferase</keyword>
<name>A0A176WU23_MARPO</name>
<comment type="subcellular location">
    <subcellularLocation>
        <location evidence="2">Cytoplasm</location>
    </subcellularLocation>
    <subcellularLocation>
        <location evidence="1">Nucleus</location>
    </subcellularLocation>
</comment>
<evidence type="ECO:0000256" key="2">
    <source>
        <dbReference type="ARBA" id="ARBA00004496"/>
    </source>
</evidence>
<evidence type="ECO:0000256" key="9">
    <source>
        <dbReference type="SAM" id="MobiDB-lite"/>
    </source>
</evidence>
<evidence type="ECO:0000256" key="4">
    <source>
        <dbReference type="ARBA" id="ARBA00020594"/>
    </source>
</evidence>
<feature type="compositionally biased region" description="Low complexity" evidence="9">
    <location>
        <begin position="50"/>
        <end position="60"/>
    </location>
</feature>
<proteinExistence type="predicted"/>
<comment type="caution">
    <text evidence="10">The sequence shown here is derived from an EMBL/GenBank/DDBJ whole genome shotgun (WGS) entry which is preliminary data.</text>
</comment>
<keyword evidence="6" id="KW-0489">Methyltransferase</keyword>
<dbReference type="SUPFAM" id="SSF53335">
    <property type="entry name" value="S-adenosyl-L-methionine-dependent methyltransferases"/>
    <property type="match status" value="1"/>
</dbReference>
<protein>
    <recommendedName>
        <fullName evidence="4">Calmodulin-lysine N-methyltransferase</fullName>
        <ecNumber evidence="3">2.1.1.60</ecNumber>
    </recommendedName>
</protein>
<evidence type="ECO:0000313" key="10">
    <source>
        <dbReference type="EMBL" id="OAE36015.1"/>
    </source>
</evidence>
<organism evidence="10 11">
    <name type="scientific">Marchantia polymorpha subsp. ruderalis</name>
    <dbReference type="NCBI Taxonomy" id="1480154"/>
    <lineage>
        <taxon>Eukaryota</taxon>
        <taxon>Viridiplantae</taxon>
        <taxon>Streptophyta</taxon>
        <taxon>Embryophyta</taxon>
        <taxon>Marchantiophyta</taxon>
        <taxon>Marchantiopsida</taxon>
        <taxon>Marchantiidae</taxon>
        <taxon>Marchantiales</taxon>
        <taxon>Marchantiaceae</taxon>
        <taxon>Marchantia</taxon>
    </lineage>
</organism>
<keyword evidence="5" id="KW-0963">Cytoplasm</keyword>
<dbReference type="Pfam" id="PF10294">
    <property type="entry name" value="Methyltransf_16"/>
    <property type="match status" value="1"/>
</dbReference>
<dbReference type="InterPro" id="IPR029063">
    <property type="entry name" value="SAM-dependent_MTases_sf"/>
</dbReference>
<evidence type="ECO:0000256" key="7">
    <source>
        <dbReference type="ARBA" id="ARBA00022679"/>
    </source>
</evidence>
<dbReference type="Proteomes" id="UP000077202">
    <property type="component" value="Unassembled WGS sequence"/>
</dbReference>
<evidence type="ECO:0000256" key="6">
    <source>
        <dbReference type="ARBA" id="ARBA00022603"/>
    </source>
</evidence>
<reference evidence="10" key="1">
    <citation type="submission" date="2016-03" db="EMBL/GenBank/DDBJ databases">
        <title>Mechanisms controlling the formation of the plant cell surface in tip-growing cells are functionally conserved among land plants.</title>
        <authorList>
            <person name="Honkanen S."/>
            <person name="Jones V.A."/>
            <person name="Morieri G."/>
            <person name="Champion C."/>
            <person name="Hetherington A.J."/>
            <person name="Kelly S."/>
            <person name="Saint-Marcoux D."/>
            <person name="Proust H."/>
            <person name="Prescott H."/>
            <person name="Dolan L."/>
        </authorList>
    </citation>
    <scope>NUCLEOTIDE SEQUENCE [LARGE SCALE GENOMIC DNA]</scope>
    <source>
        <tissue evidence="10">Whole gametophyte</tissue>
    </source>
</reference>
<keyword evidence="11" id="KW-1185">Reference proteome</keyword>
<evidence type="ECO:0000256" key="1">
    <source>
        <dbReference type="ARBA" id="ARBA00004123"/>
    </source>
</evidence>
<dbReference type="PANTHER" id="PTHR13539">
    <property type="entry name" value="CALMODULIN-LYSINE N-METHYLTRANSFERASE"/>
    <property type="match status" value="1"/>
</dbReference>
<dbReference type="InterPro" id="IPR025800">
    <property type="entry name" value="CaM-Lys-N-MeTrfase"/>
</dbReference>
<dbReference type="GO" id="GO:0032259">
    <property type="term" value="P:methylation"/>
    <property type="evidence" value="ECO:0007669"/>
    <property type="project" value="UniProtKB-KW"/>
</dbReference>
<dbReference type="PANTHER" id="PTHR13539:SF3">
    <property type="entry name" value="CALMODULIN-LYSINE N-METHYLTRANSFERASE"/>
    <property type="match status" value="1"/>
</dbReference>
<sequence length="487" mass="53816">MGMGRSSTSECKCGNGTVVAFRTRGVEVKSRAEWIEGCAERKRPRNRTIAAAGRGANSGSRGREEEEKQVLEMGSEVKKEVGLPPRPPRSAAAKLRWRLLSRAIVPSHQEVRRDGHHILGAVLSDVWSLPEGTWVQTSSRLKLLLARNPLFVMGIIVQFHPQVTVDHPSINTSIDSIHDVLGCSYASSVHCVSAGTAIDGELKRVSRRPGGRYNLVPCRIVTSQAKSGAPEEESLIASRLNGKDVLLEYTIPVATSMKLKVRQKHHMDLQDFARCQKNAIDNTGIICLWPAEEVLTYFCAGHPEIFRQKTVIELGAGYGLGGLAIAACTDAAEVVITDGNPEVVDYIEQNVQTNRSAFGNTAVSSSTLYWSRDQVPLSGRTFDLVVAADCTFFKDFHFDLAYTIKSLLGISKDSQAILFNPRRGNTLDMFVEAAESLALNVEIKEQYDEHLWSVHQHLLKGDRKGWPNYDSNHCYPLFLSVTSRETV</sequence>
<evidence type="ECO:0000256" key="5">
    <source>
        <dbReference type="ARBA" id="ARBA00022490"/>
    </source>
</evidence>
<gene>
    <name evidence="10" type="ORF">AXG93_838s1010</name>
</gene>
<dbReference type="EC" id="2.1.1.60" evidence="3"/>
<evidence type="ECO:0000313" key="11">
    <source>
        <dbReference type="Proteomes" id="UP000077202"/>
    </source>
</evidence>
<dbReference type="Gene3D" id="3.40.50.150">
    <property type="entry name" value="Vaccinia Virus protein VP39"/>
    <property type="match status" value="1"/>
</dbReference>